<gene>
    <name evidence="9" type="primary">secD</name>
    <name evidence="13" type="ORF">A2903_01130</name>
</gene>
<dbReference type="HAMAP" id="MF_01463_B">
    <property type="entry name" value="SecD_B"/>
    <property type="match status" value="1"/>
</dbReference>
<dbReference type="Pfam" id="PF07549">
    <property type="entry name" value="Sec_GG"/>
    <property type="match status" value="1"/>
</dbReference>
<dbReference type="Pfam" id="PF22599">
    <property type="entry name" value="SecDF_P1_head"/>
    <property type="match status" value="1"/>
</dbReference>
<keyword evidence="7 9" id="KW-0811">Translocation</keyword>
<dbReference type="InterPro" id="IPR005791">
    <property type="entry name" value="SecD"/>
</dbReference>
<feature type="domain" description="SecDF P1 head subdomain" evidence="12">
    <location>
        <begin position="169"/>
        <end position="263"/>
    </location>
</feature>
<dbReference type="GO" id="GO:0043952">
    <property type="term" value="P:protein transport by the Sec complex"/>
    <property type="evidence" value="ECO:0007669"/>
    <property type="project" value="UniProtKB-UniRule"/>
</dbReference>
<dbReference type="AlphaFoldDB" id="A0A1F6WQK5"/>
<evidence type="ECO:0000256" key="2">
    <source>
        <dbReference type="ARBA" id="ARBA00022448"/>
    </source>
</evidence>
<evidence type="ECO:0000256" key="7">
    <source>
        <dbReference type="ARBA" id="ARBA00023010"/>
    </source>
</evidence>
<feature type="transmembrane region" description="Helical" evidence="9">
    <location>
        <begin position="311"/>
        <end position="329"/>
    </location>
</feature>
<dbReference type="InterPro" id="IPR022646">
    <property type="entry name" value="SecD/SecF_CS"/>
</dbReference>
<feature type="domain" description="Protein export membrane protein SecD/SecF C-terminal" evidence="10">
    <location>
        <begin position="265"/>
        <end position="420"/>
    </location>
</feature>
<accession>A0A1F6WQK5</accession>
<name>A0A1F6WQK5_9BACT</name>
<evidence type="ECO:0000259" key="11">
    <source>
        <dbReference type="Pfam" id="PF21760"/>
    </source>
</evidence>
<dbReference type="Gene3D" id="1.20.1640.10">
    <property type="entry name" value="Multidrug efflux transporter AcrB transmembrane domain"/>
    <property type="match status" value="1"/>
</dbReference>
<evidence type="ECO:0000256" key="8">
    <source>
        <dbReference type="ARBA" id="ARBA00023136"/>
    </source>
</evidence>
<evidence type="ECO:0000313" key="14">
    <source>
        <dbReference type="Proteomes" id="UP000178184"/>
    </source>
</evidence>
<dbReference type="GO" id="GO:0005886">
    <property type="term" value="C:plasma membrane"/>
    <property type="evidence" value="ECO:0007669"/>
    <property type="project" value="UniProtKB-SubCell"/>
</dbReference>
<dbReference type="InterPro" id="IPR054384">
    <property type="entry name" value="SecDF_P1_head"/>
</dbReference>
<keyword evidence="6 9" id="KW-1133">Transmembrane helix</keyword>
<keyword evidence="3 9" id="KW-1003">Cell membrane</keyword>
<dbReference type="Pfam" id="PF21760">
    <property type="entry name" value="SecD_1st"/>
    <property type="match status" value="1"/>
</dbReference>
<keyword evidence="8 9" id="KW-0472">Membrane</keyword>
<comment type="similarity">
    <text evidence="9">Belongs to the SecD/SecF family. SecD subfamily.</text>
</comment>
<protein>
    <recommendedName>
        <fullName evidence="9">Protein translocase subunit SecD</fullName>
    </recommendedName>
</protein>
<proteinExistence type="inferred from homology"/>
<dbReference type="GO" id="GO:0006605">
    <property type="term" value="P:protein targeting"/>
    <property type="evidence" value="ECO:0007669"/>
    <property type="project" value="UniProtKB-UniRule"/>
</dbReference>
<feature type="transmembrane region" description="Helical" evidence="9">
    <location>
        <begin position="389"/>
        <end position="406"/>
    </location>
</feature>
<comment type="function">
    <text evidence="9">Part of the Sec protein translocase complex. Interacts with the SecYEG preprotein conducting channel. SecDF uses the proton motive force (PMF) to complete protein translocation after the ATP-dependent function of SecA.</text>
</comment>
<keyword evidence="2 9" id="KW-0813">Transport</keyword>
<dbReference type="InterPro" id="IPR022813">
    <property type="entry name" value="SecD/SecF_arch_bac"/>
</dbReference>
<dbReference type="InterPro" id="IPR048631">
    <property type="entry name" value="SecD_1st"/>
</dbReference>
<dbReference type="NCBIfam" id="TIGR01129">
    <property type="entry name" value="secD"/>
    <property type="match status" value="1"/>
</dbReference>
<dbReference type="GO" id="GO:0015450">
    <property type="term" value="F:protein-transporting ATPase activity"/>
    <property type="evidence" value="ECO:0007669"/>
    <property type="project" value="InterPro"/>
</dbReference>
<dbReference type="Proteomes" id="UP000178184">
    <property type="component" value="Unassembled WGS sequence"/>
</dbReference>
<dbReference type="GO" id="GO:0065002">
    <property type="term" value="P:intracellular protein transmembrane transport"/>
    <property type="evidence" value="ECO:0007669"/>
    <property type="project" value="UniProtKB-UniRule"/>
</dbReference>
<dbReference type="NCBIfam" id="TIGR00916">
    <property type="entry name" value="2A0604s01"/>
    <property type="match status" value="1"/>
</dbReference>
<dbReference type="PANTHER" id="PTHR30081">
    <property type="entry name" value="PROTEIN-EXPORT MEMBRANE PROTEIN SEC"/>
    <property type="match status" value="1"/>
</dbReference>
<evidence type="ECO:0000259" key="10">
    <source>
        <dbReference type="Pfam" id="PF02355"/>
    </source>
</evidence>
<sequence length="461" mass="49459">MWKRRIVAFLILVVAVGIGYFVYTSEPKISGQTHTGFLNKPFRLGLDLSGGTQLVYRADVSKIEPQDVGTQMGSLRQVIENRILDSKKFKGVSEAVVRTQAANFSNGNEERLTIELPGITDIAEAVSVIGQTTTLEFKVERNKDEAIPVTIGEDGNVNLGAIEQYVSSGLDGSYLKRADATFDQTTGLPTVSITWNDEGSKLFAEITKANVGKTIAIYLDGAIISAPNVNEEITGGQAVISGSFNIKEAKELKDKLNFGRLPVPIELVSTSNIGATLGAVATDAGVKAGVIGFIAIALFMILWYRLPGVIAVLNLAIYVAIMLAIFKLWPVTLTAAGIAGFIISLGIAVDANILVFERMKEEVAHGGTIRDGLTAGFSRAWTSVRDSNVSSLITAFILYATGTALIKSFAFTFFMGTLISLIVAYSVSRRFFGSISLGREGKLAQFLFGSGFKNAKIVIKS</sequence>
<evidence type="ECO:0000256" key="6">
    <source>
        <dbReference type="ARBA" id="ARBA00022989"/>
    </source>
</evidence>
<dbReference type="Gene3D" id="3.30.70.3400">
    <property type="match status" value="1"/>
</dbReference>
<feature type="transmembrane region" description="Helical" evidence="9">
    <location>
        <begin position="335"/>
        <end position="356"/>
    </location>
</feature>
<evidence type="ECO:0000313" key="13">
    <source>
        <dbReference type="EMBL" id="OGI84153.1"/>
    </source>
</evidence>
<evidence type="ECO:0000256" key="4">
    <source>
        <dbReference type="ARBA" id="ARBA00022692"/>
    </source>
</evidence>
<evidence type="ECO:0000256" key="3">
    <source>
        <dbReference type="ARBA" id="ARBA00022475"/>
    </source>
</evidence>
<comment type="caution">
    <text evidence="9">Lacks conserved residue(s) required for the propagation of feature annotation.</text>
</comment>
<feature type="transmembrane region" description="Helical" evidence="9">
    <location>
        <begin position="412"/>
        <end position="432"/>
    </location>
</feature>
<dbReference type="InterPro" id="IPR055344">
    <property type="entry name" value="SecD_SecF_C_bact"/>
</dbReference>
<feature type="domain" description="Protein translocase subunit SecDF P1" evidence="11">
    <location>
        <begin position="76"/>
        <end position="139"/>
    </location>
</feature>
<evidence type="ECO:0000259" key="12">
    <source>
        <dbReference type="Pfam" id="PF22599"/>
    </source>
</evidence>
<comment type="subcellular location">
    <subcellularLocation>
        <location evidence="1 9">Cell membrane</location>
        <topology evidence="1 9">Multi-pass membrane protein</topology>
    </subcellularLocation>
</comment>
<evidence type="ECO:0000256" key="1">
    <source>
        <dbReference type="ARBA" id="ARBA00004651"/>
    </source>
</evidence>
<keyword evidence="5 9" id="KW-0653">Protein transport</keyword>
<dbReference type="STRING" id="1801764.A2903_01130"/>
<dbReference type="SUPFAM" id="SSF82866">
    <property type="entry name" value="Multidrug efflux transporter AcrB transmembrane domain"/>
    <property type="match status" value="1"/>
</dbReference>
<evidence type="ECO:0000256" key="9">
    <source>
        <dbReference type="HAMAP-Rule" id="MF_01463"/>
    </source>
</evidence>
<evidence type="ECO:0000256" key="5">
    <source>
        <dbReference type="ARBA" id="ARBA00022927"/>
    </source>
</evidence>
<reference evidence="13 14" key="1">
    <citation type="journal article" date="2016" name="Nat. Commun.">
        <title>Thousands of microbial genomes shed light on interconnected biogeochemical processes in an aquifer system.</title>
        <authorList>
            <person name="Anantharaman K."/>
            <person name="Brown C.T."/>
            <person name="Hug L.A."/>
            <person name="Sharon I."/>
            <person name="Castelle C.J."/>
            <person name="Probst A.J."/>
            <person name="Thomas B.C."/>
            <person name="Singh A."/>
            <person name="Wilkins M.J."/>
            <person name="Karaoz U."/>
            <person name="Brodie E.L."/>
            <person name="Williams K.H."/>
            <person name="Hubbard S.S."/>
            <person name="Banfield J.F."/>
        </authorList>
    </citation>
    <scope>NUCLEOTIDE SEQUENCE [LARGE SCALE GENOMIC DNA]</scope>
</reference>
<feature type="transmembrane region" description="Helical" evidence="9">
    <location>
        <begin position="284"/>
        <end position="304"/>
    </location>
</feature>
<comment type="caution">
    <text evidence="13">The sequence shown here is derived from an EMBL/GenBank/DDBJ whole genome shotgun (WGS) entry which is preliminary data.</text>
</comment>
<dbReference type="Gene3D" id="3.30.1360.200">
    <property type="match status" value="1"/>
</dbReference>
<dbReference type="PANTHER" id="PTHR30081:SF1">
    <property type="entry name" value="PROTEIN TRANSLOCASE SUBUNIT SECD"/>
    <property type="match status" value="1"/>
</dbReference>
<dbReference type="InterPro" id="IPR048634">
    <property type="entry name" value="SecD_SecF_C"/>
</dbReference>
<comment type="subunit">
    <text evidence="9">Forms a complex with SecF. Part of the essential Sec protein translocation apparatus which comprises SecA, SecYEG and auxiliary proteins SecDF. Other proteins may also be involved.</text>
</comment>
<dbReference type="EMBL" id="MFUO01000009">
    <property type="protein sequence ID" value="OGI84153.1"/>
    <property type="molecule type" value="Genomic_DNA"/>
</dbReference>
<dbReference type="Pfam" id="PF02355">
    <property type="entry name" value="SecD_SecF_C"/>
    <property type="match status" value="1"/>
</dbReference>
<organism evidence="13 14">
    <name type="scientific">Candidatus Nomurabacteria bacterium RIFCSPLOWO2_01_FULL_33_17</name>
    <dbReference type="NCBI Taxonomy" id="1801764"/>
    <lineage>
        <taxon>Bacteria</taxon>
        <taxon>Candidatus Nomuraibacteriota</taxon>
    </lineage>
</organism>
<keyword evidence="4 9" id="KW-0812">Transmembrane</keyword>